<organism evidence="2 3">
    <name type="scientific">Candidatus Ornithobacterium hominis</name>
    <dbReference type="NCBI Taxonomy" id="2497989"/>
    <lineage>
        <taxon>Bacteria</taxon>
        <taxon>Pseudomonadati</taxon>
        <taxon>Bacteroidota</taxon>
        <taxon>Flavobacteriia</taxon>
        <taxon>Flavobacteriales</taxon>
        <taxon>Weeksellaceae</taxon>
        <taxon>Ornithobacterium</taxon>
    </lineage>
</organism>
<dbReference type="InterPro" id="IPR006311">
    <property type="entry name" value="TAT_signal"/>
</dbReference>
<dbReference type="EMBL" id="UNSC01000003">
    <property type="protein sequence ID" value="SZD72265.1"/>
    <property type="molecule type" value="Genomic_DNA"/>
</dbReference>
<name>A0A383TXE9_9FLAO</name>
<feature type="domain" description="4Fe-4S ferredoxin-type" evidence="1">
    <location>
        <begin position="912"/>
        <end position="941"/>
    </location>
</feature>
<dbReference type="NCBIfam" id="TIGR04519">
    <property type="entry name" value="MoCo_extend_TAT"/>
    <property type="match status" value="1"/>
</dbReference>
<gene>
    <name evidence="2" type="primary">cooF</name>
    <name evidence="2" type="ORF">SAMEA104719789_00705</name>
</gene>
<dbReference type="SUPFAM" id="SSF53706">
    <property type="entry name" value="Formate dehydrogenase/DMSO reductase, domains 1-3"/>
    <property type="match status" value="1"/>
</dbReference>
<dbReference type="Gene3D" id="3.30.70.20">
    <property type="match status" value="2"/>
</dbReference>
<feature type="domain" description="4Fe-4S ferredoxin-type" evidence="1">
    <location>
        <begin position="790"/>
        <end position="820"/>
    </location>
</feature>
<dbReference type="PANTHER" id="PTHR42783:SF3">
    <property type="entry name" value="GLUTAMATE SYNTHASE [NADPH] SMALL CHAIN-RELATED"/>
    <property type="match status" value="1"/>
</dbReference>
<evidence type="ECO:0000313" key="3">
    <source>
        <dbReference type="Proteomes" id="UP000262142"/>
    </source>
</evidence>
<keyword evidence="3" id="KW-1185">Reference proteome</keyword>
<feature type="domain" description="4Fe-4S ferredoxin-type" evidence="1">
    <location>
        <begin position="880"/>
        <end position="911"/>
    </location>
</feature>
<dbReference type="InterPro" id="IPR030948">
    <property type="entry name" value="TAT_var_transloc_signal_dom"/>
</dbReference>
<dbReference type="RefSeq" id="WP_119059126.1">
    <property type="nucleotide sequence ID" value="NZ_UNSC01000003.1"/>
</dbReference>
<protein>
    <submittedName>
        <fullName evidence="2">Iron-sulfur protein</fullName>
    </submittedName>
</protein>
<evidence type="ECO:0000259" key="1">
    <source>
        <dbReference type="PROSITE" id="PS51379"/>
    </source>
</evidence>
<dbReference type="PANTHER" id="PTHR42783">
    <property type="entry name" value="GLUTAMATE SYNTHASE [NADPH] SMALL CHAIN"/>
    <property type="match status" value="1"/>
</dbReference>
<dbReference type="PROSITE" id="PS51379">
    <property type="entry name" value="4FE4S_FER_2"/>
    <property type="match status" value="3"/>
</dbReference>
<dbReference type="PROSITE" id="PS51318">
    <property type="entry name" value="TAT"/>
    <property type="match status" value="1"/>
</dbReference>
<dbReference type="Pfam" id="PF13247">
    <property type="entry name" value="Fer4_11"/>
    <property type="match status" value="1"/>
</dbReference>
<reference evidence="2 3" key="1">
    <citation type="submission" date="2018-09" db="EMBL/GenBank/DDBJ databases">
        <authorList>
            <consortium name="Pathogen Informatics"/>
        </authorList>
    </citation>
    <scope>NUCLEOTIDE SEQUENCE [LARGE SCALE GENOMIC DNA]</scope>
    <source>
        <strain evidence="2 3">OH-22767</strain>
    </source>
</reference>
<dbReference type="CDD" id="cd10551">
    <property type="entry name" value="PsrB"/>
    <property type="match status" value="1"/>
</dbReference>
<sequence>MASKKIYRGSIEELLNDNLTEQLSANEFQEEIPVEDFLGDKKSLETSKTTRRDFLKYLGFSTAAATLAACEAPVVKSVPYVVKPNDVIPGLPTYYASTMFDGFDFANVLVRTREGRPIRIDPNREAGFLGNANARVQASVLSLYDSNRLKDPMVNGEKSDWSSVDALIRKQLTGLNGKKAYLVTPSFPSPSTKYLINNFASKYNVEHVVFDAVDYSPALDAAEEVFGKRELPLCDLTDTELVVGFNSDFLNLHNGVSLESSYSKANQPGDNMLRHIQVESNLSQTGANADSRFPLKPSQVYKVLADVYKSLNGGTAATAEGKVIAAELKAKGSKALVLADGNKEAHVLANLINQKLNSNAFKGQSILLKESNQTIFKAFINSTKSGNTGLVMFFECDPVAHSYYGSILKESLKSIPVSVALATHNNETVKSVNVIAPTNHWLESWGDFLPISGFYTLQQPTIKALFNTRQFQNSLIQWIGDSDILNNAAIAENNVAQPNDSLANDNNLVTLEKIKKDGNLDLYYNFLKKSSATYLNGLEFNRALYNGFVDISTNEDVETLAYVGGDADEAINKLSQAQESQWELQLYTKVGMGDGRQASNPWLQELPDPITRTSWDNYITINPLDAEELGIDMWNYGNDRNGRMQLNGVYYNLKVNGQSIKAPVFVQPGQARGSLGIALGYGVSGKIAEANGLDKIGVNAYPLYKDGELTASVESFDLAEGKHEFANIQMMNTLMGRYEIAREATLEQFLNEDPKEWNEQPTMDTFAGKNTPVNKVTLWRDFDRSEGPHFNLSIDLNSCTGCAACIIACHAENNVPVVGKEEIRMSRDMHWLRIDRYYSDHMQEVQPERYPYTQKEALEDTNYNEPSQYKVLVKPATENPDVIFQPMMCQHCNHAPCETVCPVAATSHGRQGQNQMAYNRCVGTRYCANNCPYKVRRFNWFNYSENDKFDFHMNNDLGRMVLNPDVVVRQRGVMEKCSMCIQMTQASILEAKKNGRRVKDEEFQTACSNACPTNAIVFGDINDAEAAVTRLKKDKRKYEVLEEVGTKPNVFYHVKVRNRKNV</sequence>
<dbReference type="InterPro" id="IPR017896">
    <property type="entry name" value="4Fe4S_Fe-S-bd"/>
</dbReference>
<dbReference type="AlphaFoldDB" id="A0A383TXE9"/>
<dbReference type="OrthoDB" id="9779457at2"/>
<accession>A0A383TXE9</accession>
<dbReference type="SUPFAM" id="SSF54862">
    <property type="entry name" value="4Fe-4S ferredoxins"/>
    <property type="match status" value="1"/>
</dbReference>
<evidence type="ECO:0000313" key="2">
    <source>
        <dbReference type="EMBL" id="SZD72265.1"/>
    </source>
</evidence>
<dbReference type="Proteomes" id="UP000262142">
    <property type="component" value="Unassembled WGS sequence"/>
</dbReference>
<proteinExistence type="predicted"/>